<dbReference type="Proteomes" id="UP001501772">
    <property type="component" value="Unassembled WGS sequence"/>
</dbReference>
<protein>
    <submittedName>
        <fullName evidence="1">Uncharacterized protein</fullName>
    </submittedName>
</protein>
<dbReference type="EMBL" id="BAABBY010000002">
    <property type="protein sequence ID" value="GAA4198615.1"/>
    <property type="molecule type" value="Genomic_DNA"/>
</dbReference>
<proteinExistence type="predicted"/>
<reference evidence="2" key="1">
    <citation type="journal article" date="2019" name="Int. J. Syst. Evol. Microbiol.">
        <title>The Global Catalogue of Microorganisms (GCM) 10K type strain sequencing project: providing services to taxonomists for standard genome sequencing and annotation.</title>
        <authorList>
            <consortium name="The Broad Institute Genomics Platform"/>
            <consortium name="The Broad Institute Genome Sequencing Center for Infectious Disease"/>
            <person name="Wu L."/>
            <person name="Ma J."/>
        </authorList>
    </citation>
    <scope>NUCLEOTIDE SEQUENCE [LARGE SCALE GENOMIC DNA]</scope>
    <source>
        <strain evidence="2">JCM 17626</strain>
    </source>
</reference>
<keyword evidence="2" id="KW-1185">Reference proteome</keyword>
<sequence length="162" mass="18247">MTPRKELFLAVRDKLTAITGIEYVDLHRKQFGPGNENYTHYHTACLIKILPIQWTTMVEHRQEGIATVEVKLYTRDGFADHILGTTGNSDGLAEIDLIDHIADGLQFLKGNSFTALQQLAEENVIEDEEAGVVDISIYKLTFSTMVYKVTAPKYSTKKITLE</sequence>
<organism evidence="1 2">
    <name type="scientific">Pedobacter jeongneungensis</name>
    <dbReference type="NCBI Taxonomy" id="947309"/>
    <lineage>
        <taxon>Bacteria</taxon>
        <taxon>Pseudomonadati</taxon>
        <taxon>Bacteroidota</taxon>
        <taxon>Sphingobacteriia</taxon>
        <taxon>Sphingobacteriales</taxon>
        <taxon>Sphingobacteriaceae</taxon>
        <taxon>Pedobacter</taxon>
    </lineage>
</organism>
<accession>A0ABP8B5G5</accession>
<gene>
    <name evidence="1" type="ORF">GCM10022289_07640</name>
</gene>
<name>A0ABP8B5G5_9SPHI</name>
<comment type="caution">
    <text evidence="1">The sequence shown here is derived from an EMBL/GenBank/DDBJ whole genome shotgun (WGS) entry which is preliminary data.</text>
</comment>
<dbReference type="RefSeq" id="WP_344849632.1">
    <property type="nucleotide sequence ID" value="NZ_BAABBY010000002.1"/>
</dbReference>
<evidence type="ECO:0000313" key="2">
    <source>
        <dbReference type="Proteomes" id="UP001501772"/>
    </source>
</evidence>
<evidence type="ECO:0000313" key="1">
    <source>
        <dbReference type="EMBL" id="GAA4198615.1"/>
    </source>
</evidence>